<keyword evidence="4" id="KW-0804">Transcription</keyword>
<evidence type="ECO:0000256" key="3">
    <source>
        <dbReference type="ARBA" id="ARBA00023125"/>
    </source>
</evidence>
<dbReference type="InterPro" id="IPR058163">
    <property type="entry name" value="LysR-type_TF_proteobact-type"/>
</dbReference>
<dbReference type="Gene3D" id="3.40.190.290">
    <property type="match status" value="1"/>
</dbReference>
<dbReference type="InterPro" id="IPR036390">
    <property type="entry name" value="WH_DNA-bd_sf"/>
</dbReference>
<dbReference type="InterPro" id="IPR005119">
    <property type="entry name" value="LysR_subst-bd"/>
</dbReference>
<proteinExistence type="inferred from homology"/>
<dbReference type="FunFam" id="1.10.10.10:FF:000001">
    <property type="entry name" value="LysR family transcriptional regulator"/>
    <property type="match status" value="1"/>
</dbReference>
<keyword evidence="2" id="KW-0805">Transcription regulation</keyword>
<dbReference type="PATRIC" id="fig|1056511.3.peg.3722"/>
<dbReference type="Pfam" id="PF00126">
    <property type="entry name" value="HTH_1"/>
    <property type="match status" value="1"/>
</dbReference>
<evidence type="ECO:0000313" key="6">
    <source>
        <dbReference type="EMBL" id="ELR64217.1"/>
    </source>
</evidence>
<dbReference type="Gene3D" id="1.10.10.10">
    <property type="entry name" value="Winged helix-like DNA-binding domain superfamily/Winged helix DNA-binding domain"/>
    <property type="match status" value="1"/>
</dbReference>
<dbReference type="Proteomes" id="UP000011134">
    <property type="component" value="Unassembled WGS sequence"/>
</dbReference>
<dbReference type="PANTHER" id="PTHR30537">
    <property type="entry name" value="HTH-TYPE TRANSCRIPTIONAL REGULATOR"/>
    <property type="match status" value="1"/>
</dbReference>
<keyword evidence="7" id="KW-1185">Reference proteome</keyword>
<evidence type="ECO:0000259" key="5">
    <source>
        <dbReference type="PROSITE" id="PS50931"/>
    </source>
</evidence>
<gene>
    <name evidence="6" type="ORF">C942_02799</name>
</gene>
<evidence type="ECO:0000256" key="4">
    <source>
        <dbReference type="ARBA" id="ARBA00023163"/>
    </source>
</evidence>
<dbReference type="Pfam" id="PF03466">
    <property type="entry name" value="LysR_substrate"/>
    <property type="match status" value="1"/>
</dbReference>
<accession>L8J9V0</accession>
<dbReference type="GO" id="GO:0043565">
    <property type="term" value="F:sequence-specific DNA binding"/>
    <property type="evidence" value="ECO:0007669"/>
    <property type="project" value="TreeGrafter"/>
</dbReference>
<dbReference type="AlphaFoldDB" id="L8J9V0"/>
<dbReference type="GO" id="GO:0003700">
    <property type="term" value="F:DNA-binding transcription factor activity"/>
    <property type="evidence" value="ECO:0007669"/>
    <property type="project" value="InterPro"/>
</dbReference>
<evidence type="ECO:0000256" key="2">
    <source>
        <dbReference type="ARBA" id="ARBA00023015"/>
    </source>
</evidence>
<reference evidence="6 7" key="1">
    <citation type="submission" date="2012-12" db="EMBL/GenBank/DDBJ databases">
        <title>Genome Assembly of Photobacterium sp. AK15.</title>
        <authorList>
            <person name="Khatri I."/>
            <person name="Vaidya B."/>
            <person name="Srinivas T.N.R."/>
            <person name="Subramanian S."/>
            <person name="Pinnaka A."/>
        </authorList>
    </citation>
    <scope>NUCLEOTIDE SEQUENCE [LARGE SCALE GENOMIC DNA]</scope>
    <source>
        <strain evidence="6 7">AK15</strain>
    </source>
</reference>
<comment type="caution">
    <text evidence="6">The sequence shown here is derived from an EMBL/GenBank/DDBJ whole genome shotgun (WGS) entry which is preliminary data.</text>
</comment>
<dbReference type="EMBL" id="AMZO01000030">
    <property type="protein sequence ID" value="ELR64217.1"/>
    <property type="molecule type" value="Genomic_DNA"/>
</dbReference>
<name>L8J9V0_9GAMM</name>
<dbReference type="RefSeq" id="WP_007468453.1">
    <property type="nucleotide sequence ID" value="NZ_AMZO01000030.1"/>
</dbReference>
<dbReference type="SUPFAM" id="SSF46785">
    <property type="entry name" value="Winged helix' DNA-binding domain"/>
    <property type="match status" value="1"/>
</dbReference>
<organism evidence="6 7">
    <name type="scientific">Photobacterium marinum</name>
    <dbReference type="NCBI Taxonomy" id="1056511"/>
    <lineage>
        <taxon>Bacteria</taxon>
        <taxon>Pseudomonadati</taxon>
        <taxon>Pseudomonadota</taxon>
        <taxon>Gammaproteobacteria</taxon>
        <taxon>Vibrionales</taxon>
        <taxon>Vibrionaceae</taxon>
        <taxon>Photobacterium</taxon>
    </lineage>
</organism>
<dbReference type="InterPro" id="IPR000847">
    <property type="entry name" value="LysR_HTH_N"/>
</dbReference>
<evidence type="ECO:0000256" key="1">
    <source>
        <dbReference type="ARBA" id="ARBA00009437"/>
    </source>
</evidence>
<dbReference type="PANTHER" id="PTHR30537:SF5">
    <property type="entry name" value="HTH-TYPE TRANSCRIPTIONAL ACTIVATOR TTDR-RELATED"/>
    <property type="match status" value="1"/>
</dbReference>
<protein>
    <submittedName>
        <fullName evidence="6">Transcriptional regulator, LysR family</fullName>
    </submittedName>
</protein>
<feature type="domain" description="HTH lysR-type" evidence="5">
    <location>
        <begin position="5"/>
        <end position="62"/>
    </location>
</feature>
<dbReference type="CDD" id="cd08422">
    <property type="entry name" value="PBP2_CrgA_like"/>
    <property type="match status" value="1"/>
</dbReference>
<dbReference type="InterPro" id="IPR036388">
    <property type="entry name" value="WH-like_DNA-bd_sf"/>
</dbReference>
<dbReference type="OrthoDB" id="9786526at2"/>
<sequence length="298" mass="33677">MSNNLSLSDIKTFVAIVSQGNLTKAAEQLGSSRAHVSRQLSQLEKDMGVQLLTRTTRTQKLTEAGEVFYQTCHNSLQAIEKAAANVLEMTNAMTGTININSLGGVFGEDYLAKALAEFSLQHPNIRTNLSFESRHVNLIDEQYDFVIRAGEPSDSRLVCRPLMTMEMGLFASPEYLEKYGTVVHPDELSQHRCLAGPIVKWQFQNSRGEQKDILIPTVMNCNNSRVLRQFALEGSGITRLPSFYLKRDLEEKTLAPAIKGWFITPIPVHLIYNKLHYQPERVKVLINFLCDWFSKKII</sequence>
<keyword evidence="3" id="KW-0238">DNA-binding</keyword>
<evidence type="ECO:0000313" key="7">
    <source>
        <dbReference type="Proteomes" id="UP000011134"/>
    </source>
</evidence>
<dbReference type="SUPFAM" id="SSF53850">
    <property type="entry name" value="Periplasmic binding protein-like II"/>
    <property type="match status" value="1"/>
</dbReference>
<dbReference type="PROSITE" id="PS50931">
    <property type="entry name" value="HTH_LYSR"/>
    <property type="match status" value="1"/>
</dbReference>
<dbReference type="GO" id="GO:0006351">
    <property type="term" value="P:DNA-templated transcription"/>
    <property type="evidence" value="ECO:0007669"/>
    <property type="project" value="TreeGrafter"/>
</dbReference>
<comment type="similarity">
    <text evidence="1">Belongs to the LysR transcriptional regulatory family.</text>
</comment>